<organism evidence="5 6">
    <name type="scientific">Miscanthus lutarioriparius</name>
    <dbReference type="NCBI Taxonomy" id="422564"/>
    <lineage>
        <taxon>Eukaryota</taxon>
        <taxon>Viridiplantae</taxon>
        <taxon>Streptophyta</taxon>
        <taxon>Embryophyta</taxon>
        <taxon>Tracheophyta</taxon>
        <taxon>Spermatophyta</taxon>
        <taxon>Magnoliopsida</taxon>
        <taxon>Liliopsida</taxon>
        <taxon>Poales</taxon>
        <taxon>Poaceae</taxon>
        <taxon>PACMAD clade</taxon>
        <taxon>Panicoideae</taxon>
        <taxon>Andropogonodae</taxon>
        <taxon>Andropogoneae</taxon>
        <taxon>Saccharinae</taxon>
        <taxon>Miscanthus</taxon>
    </lineage>
</organism>
<keyword evidence="2" id="KW-0067">ATP-binding</keyword>
<keyword evidence="2" id="KW-0347">Helicase</keyword>
<dbReference type="PANTHER" id="PTHR47958">
    <property type="entry name" value="ATP-DEPENDENT RNA HELICASE DBP3"/>
    <property type="match status" value="1"/>
</dbReference>
<dbReference type="GO" id="GO:0005524">
    <property type="term" value="F:ATP binding"/>
    <property type="evidence" value="ECO:0007669"/>
    <property type="project" value="InterPro"/>
</dbReference>
<dbReference type="PROSITE" id="PS51192">
    <property type="entry name" value="HELICASE_ATP_BIND_1"/>
    <property type="match status" value="1"/>
</dbReference>
<gene>
    <name evidence="5" type="ORF">NCGR_LOCUS60472</name>
</gene>
<evidence type="ECO:0000313" key="5">
    <source>
        <dbReference type="EMBL" id="CAD6336374.1"/>
    </source>
</evidence>
<sequence>MVERSRISLEAIKYLVMDEADRMLDMGFEPQIRKIVDMMNMPKKSVRQTMLFSATFPPEIQRLASDFLYNYIFVTVGRVGSSTDLIEQKIEFVNDGEKRGFLIDLLQKQSVGVANSKQPLTLVFVETKRKLIHCGIVYRQRFPWLQQSMAVLRRVQLRRKRPKAAEGLAEETTARSSDYAYGGEGGGYSSRGGRYSGGGGYSSRSGGYSGGSSSYSLAAVLVVVAETLVVVVAVEILAVTVACDTAVLLFNPRAVQDLVLLRQWWECYDDGNPLGG</sequence>
<evidence type="ECO:0000313" key="6">
    <source>
        <dbReference type="Proteomes" id="UP000604825"/>
    </source>
</evidence>
<reference evidence="5" key="1">
    <citation type="submission" date="2020-10" db="EMBL/GenBank/DDBJ databases">
        <authorList>
            <person name="Han B."/>
            <person name="Lu T."/>
            <person name="Zhao Q."/>
            <person name="Huang X."/>
            <person name="Zhao Y."/>
        </authorList>
    </citation>
    <scope>NUCLEOTIDE SEQUENCE</scope>
</reference>
<evidence type="ECO:0000256" key="1">
    <source>
        <dbReference type="ARBA" id="ARBA00022801"/>
    </source>
</evidence>
<dbReference type="SUPFAM" id="SSF52540">
    <property type="entry name" value="P-loop containing nucleoside triphosphate hydrolases"/>
    <property type="match status" value="1"/>
</dbReference>
<dbReference type="GO" id="GO:0016787">
    <property type="term" value="F:hydrolase activity"/>
    <property type="evidence" value="ECO:0007669"/>
    <property type="project" value="UniProtKB-KW"/>
</dbReference>
<accession>A0A811S5P4</accession>
<dbReference type="InterPro" id="IPR011545">
    <property type="entry name" value="DEAD/DEAH_box_helicase_dom"/>
</dbReference>
<name>A0A811S5P4_9POAL</name>
<dbReference type="OrthoDB" id="196131at2759"/>
<feature type="domain" description="Helicase ATP-binding" evidence="4">
    <location>
        <begin position="1"/>
        <end position="74"/>
    </location>
</feature>
<dbReference type="Gene3D" id="3.40.50.300">
    <property type="entry name" value="P-loop containing nucleotide triphosphate hydrolases"/>
    <property type="match status" value="1"/>
</dbReference>
<dbReference type="EMBL" id="CAJGYO010000018">
    <property type="protein sequence ID" value="CAD6336374.1"/>
    <property type="molecule type" value="Genomic_DNA"/>
</dbReference>
<comment type="caution">
    <text evidence="5">The sequence shown here is derived from an EMBL/GenBank/DDBJ whole genome shotgun (WGS) entry which is preliminary data.</text>
</comment>
<evidence type="ECO:0000259" key="4">
    <source>
        <dbReference type="PROSITE" id="PS51192"/>
    </source>
</evidence>
<dbReference type="AlphaFoldDB" id="A0A811S5P4"/>
<dbReference type="GO" id="GO:0003723">
    <property type="term" value="F:RNA binding"/>
    <property type="evidence" value="ECO:0007669"/>
    <property type="project" value="UniProtKB-KW"/>
</dbReference>
<evidence type="ECO:0000256" key="2">
    <source>
        <dbReference type="ARBA" id="ARBA00022806"/>
    </source>
</evidence>
<evidence type="ECO:0000256" key="3">
    <source>
        <dbReference type="ARBA" id="ARBA00022884"/>
    </source>
</evidence>
<dbReference type="Pfam" id="PF00270">
    <property type="entry name" value="DEAD"/>
    <property type="match status" value="1"/>
</dbReference>
<dbReference type="GO" id="GO:0004386">
    <property type="term" value="F:helicase activity"/>
    <property type="evidence" value="ECO:0007669"/>
    <property type="project" value="UniProtKB-KW"/>
</dbReference>
<dbReference type="InterPro" id="IPR014001">
    <property type="entry name" value="Helicase_ATP-bd"/>
</dbReference>
<dbReference type="PROSITE" id="PS00039">
    <property type="entry name" value="DEAD_ATP_HELICASE"/>
    <property type="match status" value="1"/>
</dbReference>
<proteinExistence type="predicted"/>
<dbReference type="Proteomes" id="UP000604825">
    <property type="component" value="Unassembled WGS sequence"/>
</dbReference>
<dbReference type="InterPro" id="IPR027417">
    <property type="entry name" value="P-loop_NTPase"/>
</dbReference>
<dbReference type="InterPro" id="IPR000629">
    <property type="entry name" value="RNA-helicase_DEAD-box_CS"/>
</dbReference>
<keyword evidence="1" id="KW-0378">Hydrolase</keyword>
<keyword evidence="3" id="KW-0694">RNA-binding</keyword>
<keyword evidence="2" id="KW-0547">Nucleotide-binding</keyword>
<protein>
    <recommendedName>
        <fullName evidence="4">Helicase ATP-binding domain-containing protein</fullName>
    </recommendedName>
</protein>
<keyword evidence="6" id="KW-1185">Reference proteome</keyword>